<dbReference type="Proteomes" id="UP000282515">
    <property type="component" value="Unassembled WGS sequence"/>
</dbReference>
<sequence>MASSDHGVLELLTATEDLLAAVRTAPLRLQTPRLNDARAIQREVTDQLSDFVIPRLNQLDAPMLVVVGGSTGAGKSTLVNSIVGRHVSDTGVLRPTTRTPVLVHHPDDAAWFASDRVLPDLKRTGENPHEVYALRQVSSPTIPAGLAILDAPDIDSIDVGNRELAEQLLAAADLWLFVTSAARYADHVPWDYLRRAAERSASVAVVLDRTPADAVEDVRRHLARMMTARGLSDSPLFTVRESPVNSRGMLPFDEVGQIVLWLQELAADVVGRRTIVAATLHGAIRHDVFRSRDLADEIEEQAEAAEALVHDVDTIYRRAVDEVASAATDGTVLRGEVLARWQAFVGTGEVLRRLEQTVGSWRDRVAARAVRQVDPQTVKSAIGQGLHLLVVEQAERAAEETARAWESEPAGRALLDEHRGLDRASREFSARAERLAREWQEFVQELVAEQGEGKKARATAVSTGVNATGIALMVAVFAGTGGITGAEVGIAGGTAVVAQKLLQAVFGDQAVRDLADRAATELCARIEAIFDDEAQRYRRLVPEPKSVRAAQRELRKVANRADVVRLATDIRRPTIQQEGV</sequence>
<dbReference type="SUPFAM" id="SSF52540">
    <property type="entry name" value="P-loop containing nucleoside triphosphate hydrolases"/>
    <property type="match status" value="1"/>
</dbReference>
<evidence type="ECO:0000259" key="1">
    <source>
        <dbReference type="Pfam" id="PF00350"/>
    </source>
</evidence>
<dbReference type="PANTHER" id="PTHR42698">
    <property type="entry name" value="GTPASE ERA"/>
    <property type="match status" value="1"/>
</dbReference>
<accession>A0A3L8PM86</accession>
<keyword evidence="3" id="KW-1185">Reference proteome</keyword>
<dbReference type="InterPro" id="IPR005662">
    <property type="entry name" value="GTPase_Era-like"/>
</dbReference>
<dbReference type="GO" id="GO:0005829">
    <property type="term" value="C:cytosol"/>
    <property type="evidence" value="ECO:0007669"/>
    <property type="project" value="TreeGrafter"/>
</dbReference>
<dbReference type="Gene3D" id="3.40.50.300">
    <property type="entry name" value="P-loop containing nucleotide triphosphate hydrolases"/>
    <property type="match status" value="1"/>
</dbReference>
<gene>
    <name evidence="2" type="ORF">D9V41_12470</name>
</gene>
<name>A0A3L8PM86_9ACTN</name>
<organism evidence="2 3">
    <name type="scientific">Aeromicrobium phragmitis</name>
    <dbReference type="NCBI Taxonomy" id="2478914"/>
    <lineage>
        <taxon>Bacteria</taxon>
        <taxon>Bacillati</taxon>
        <taxon>Actinomycetota</taxon>
        <taxon>Actinomycetes</taxon>
        <taxon>Propionibacteriales</taxon>
        <taxon>Nocardioidaceae</taxon>
        <taxon>Aeromicrobium</taxon>
    </lineage>
</organism>
<dbReference type="EMBL" id="RDBF01000010">
    <property type="protein sequence ID" value="RLV55132.1"/>
    <property type="molecule type" value="Genomic_DNA"/>
</dbReference>
<dbReference type="OrthoDB" id="207675at2"/>
<dbReference type="PANTHER" id="PTHR42698:SF1">
    <property type="entry name" value="GTPASE ERA, MITOCHONDRIAL"/>
    <property type="match status" value="1"/>
</dbReference>
<dbReference type="InterPro" id="IPR027417">
    <property type="entry name" value="P-loop_NTPase"/>
</dbReference>
<dbReference type="AlphaFoldDB" id="A0A3L8PM86"/>
<dbReference type="RefSeq" id="WP_121794910.1">
    <property type="nucleotide sequence ID" value="NZ_RDBF01000010.1"/>
</dbReference>
<dbReference type="GO" id="GO:0019843">
    <property type="term" value="F:rRNA binding"/>
    <property type="evidence" value="ECO:0007669"/>
    <property type="project" value="TreeGrafter"/>
</dbReference>
<feature type="domain" description="Dynamin N-terminal" evidence="1">
    <location>
        <begin position="65"/>
        <end position="110"/>
    </location>
</feature>
<dbReference type="InterPro" id="IPR045063">
    <property type="entry name" value="Dynamin_N"/>
</dbReference>
<dbReference type="Pfam" id="PF00350">
    <property type="entry name" value="Dynamin_N"/>
    <property type="match status" value="1"/>
</dbReference>
<dbReference type="GO" id="GO:0043024">
    <property type="term" value="F:ribosomal small subunit binding"/>
    <property type="evidence" value="ECO:0007669"/>
    <property type="project" value="TreeGrafter"/>
</dbReference>
<proteinExistence type="predicted"/>
<reference evidence="2 3" key="1">
    <citation type="submission" date="2018-10" db="EMBL/GenBank/DDBJ databases">
        <title>Aeromicrobium sp. 9W16Y-2 whole genome shotgun sequence.</title>
        <authorList>
            <person name="Li F."/>
        </authorList>
    </citation>
    <scope>NUCLEOTIDE SEQUENCE [LARGE SCALE GENOMIC DNA]</scope>
    <source>
        <strain evidence="2 3">9W16Y-2</strain>
    </source>
</reference>
<dbReference type="GO" id="GO:0005525">
    <property type="term" value="F:GTP binding"/>
    <property type="evidence" value="ECO:0007669"/>
    <property type="project" value="InterPro"/>
</dbReference>
<evidence type="ECO:0000313" key="3">
    <source>
        <dbReference type="Proteomes" id="UP000282515"/>
    </source>
</evidence>
<comment type="caution">
    <text evidence="2">The sequence shown here is derived from an EMBL/GenBank/DDBJ whole genome shotgun (WGS) entry which is preliminary data.</text>
</comment>
<dbReference type="GO" id="GO:0000028">
    <property type="term" value="P:ribosomal small subunit assembly"/>
    <property type="evidence" value="ECO:0007669"/>
    <property type="project" value="TreeGrafter"/>
</dbReference>
<evidence type="ECO:0000313" key="2">
    <source>
        <dbReference type="EMBL" id="RLV55132.1"/>
    </source>
</evidence>
<protein>
    <submittedName>
        <fullName evidence="2">ABC transporter</fullName>
    </submittedName>
</protein>